<protein>
    <submittedName>
        <fullName evidence="3">Uncharacterized protein</fullName>
    </submittedName>
</protein>
<feature type="region of interest" description="Disordered" evidence="1">
    <location>
        <begin position="49"/>
        <end position="70"/>
    </location>
</feature>
<gene>
    <name evidence="3" type="ORF">GCM10007112_20070</name>
    <name evidence="2" type="ORF">Vsou_21470</name>
</gene>
<dbReference type="Proteomes" id="UP000657075">
    <property type="component" value="Unassembled WGS sequence"/>
</dbReference>
<name>A0A830ELK0_9CREN</name>
<evidence type="ECO:0000256" key="1">
    <source>
        <dbReference type="SAM" id="MobiDB-lite"/>
    </source>
</evidence>
<proteinExistence type="predicted"/>
<evidence type="ECO:0000313" key="3">
    <source>
        <dbReference type="EMBL" id="GGI83240.1"/>
    </source>
</evidence>
<sequence>MSRELVVSREVRLRELGRRREKLRRRLGELNSETEKLGKLEEELRSIEGELGKEGTTKASLEELRSKQVR</sequence>
<keyword evidence="5" id="KW-1185">Reference proteome</keyword>
<evidence type="ECO:0000313" key="2">
    <source>
        <dbReference type="EMBL" id="BDR93054.1"/>
    </source>
</evidence>
<reference evidence="3" key="2">
    <citation type="submission" date="2020-09" db="EMBL/GenBank/DDBJ databases">
        <authorList>
            <person name="Sun Q."/>
            <person name="Ohkuma M."/>
        </authorList>
    </citation>
    <scope>NUCLEOTIDE SEQUENCE</scope>
    <source>
        <strain evidence="3">JCM 11219</strain>
    </source>
</reference>
<dbReference type="EMBL" id="BMNM01000010">
    <property type="protein sequence ID" value="GGI83240.1"/>
    <property type="molecule type" value="Genomic_DNA"/>
</dbReference>
<accession>A0A830ELK0</accession>
<reference evidence="2" key="4">
    <citation type="journal article" date="2023" name="Microbiol. Resour. Announc.">
        <title>Complete Genome Sequence of Vulcanisaeta souniana Strain IC-059, a Hyperthermophilic Archaeon Isolated from Hot Spring Water in Japan.</title>
        <authorList>
            <person name="Kato S."/>
            <person name="Itoh T."/>
            <person name="Wu L."/>
            <person name="Ma J."/>
            <person name="Ohkuma M."/>
        </authorList>
    </citation>
    <scope>NUCLEOTIDE SEQUENCE</scope>
    <source>
        <strain evidence="2">JCM 11219</strain>
    </source>
</reference>
<organism evidence="3 4">
    <name type="scientific">Vulcanisaeta souniana JCM 11219</name>
    <dbReference type="NCBI Taxonomy" id="1293586"/>
    <lineage>
        <taxon>Archaea</taxon>
        <taxon>Thermoproteota</taxon>
        <taxon>Thermoprotei</taxon>
        <taxon>Thermoproteales</taxon>
        <taxon>Thermoproteaceae</taxon>
        <taxon>Vulcanisaeta</taxon>
    </lineage>
</organism>
<evidence type="ECO:0000313" key="4">
    <source>
        <dbReference type="Proteomes" id="UP000657075"/>
    </source>
</evidence>
<dbReference type="AlphaFoldDB" id="A0A830ELK0"/>
<evidence type="ECO:0000313" key="5">
    <source>
        <dbReference type="Proteomes" id="UP001060771"/>
    </source>
</evidence>
<reference evidence="3" key="1">
    <citation type="journal article" date="2014" name="Int. J. Syst. Evol. Microbiol.">
        <title>Complete genome sequence of Corynebacterium casei LMG S-19264T (=DSM 44701T), isolated from a smear-ripened cheese.</title>
        <authorList>
            <consortium name="US DOE Joint Genome Institute (JGI-PGF)"/>
            <person name="Walter F."/>
            <person name="Albersmeier A."/>
            <person name="Kalinowski J."/>
            <person name="Ruckert C."/>
        </authorList>
    </citation>
    <scope>NUCLEOTIDE SEQUENCE</scope>
    <source>
        <strain evidence="3">JCM 11219</strain>
    </source>
</reference>
<reference evidence="5" key="3">
    <citation type="submission" date="2022-09" db="EMBL/GenBank/DDBJ databases">
        <title>Complete genome sequence of Vulcanisaeta souniana.</title>
        <authorList>
            <person name="Kato S."/>
            <person name="Itoh T."/>
            <person name="Ohkuma M."/>
        </authorList>
    </citation>
    <scope>NUCLEOTIDE SEQUENCE [LARGE SCALE GENOMIC DNA]</scope>
    <source>
        <strain evidence="5">JCM 11219</strain>
    </source>
</reference>
<dbReference type="EMBL" id="AP026830">
    <property type="protein sequence ID" value="BDR93054.1"/>
    <property type="molecule type" value="Genomic_DNA"/>
</dbReference>
<dbReference type="Proteomes" id="UP001060771">
    <property type="component" value="Chromosome"/>
</dbReference>